<evidence type="ECO:0000256" key="11">
    <source>
        <dbReference type="SAM" id="MobiDB-lite"/>
    </source>
</evidence>
<feature type="transmembrane region" description="Helical" evidence="12">
    <location>
        <begin position="1301"/>
        <end position="1323"/>
    </location>
</feature>
<evidence type="ECO:0000256" key="6">
    <source>
        <dbReference type="ARBA" id="ARBA00022982"/>
    </source>
</evidence>
<evidence type="ECO:0000256" key="7">
    <source>
        <dbReference type="ARBA" id="ARBA00022989"/>
    </source>
</evidence>
<gene>
    <name evidence="16" type="ORF">D4764_04G0012810</name>
</gene>
<dbReference type="InterPro" id="IPR013243">
    <property type="entry name" value="SCA7_dom"/>
</dbReference>
<feature type="transmembrane region" description="Helical" evidence="12">
    <location>
        <begin position="92"/>
        <end position="116"/>
    </location>
</feature>
<organism evidence="16 17">
    <name type="scientific">Takifugu flavidus</name>
    <name type="common">sansaifugu</name>
    <dbReference type="NCBI Taxonomy" id="433684"/>
    <lineage>
        <taxon>Eukaryota</taxon>
        <taxon>Metazoa</taxon>
        <taxon>Chordata</taxon>
        <taxon>Craniata</taxon>
        <taxon>Vertebrata</taxon>
        <taxon>Euteleostomi</taxon>
        <taxon>Actinopterygii</taxon>
        <taxon>Neopterygii</taxon>
        <taxon>Teleostei</taxon>
        <taxon>Neoteleostei</taxon>
        <taxon>Acanthomorphata</taxon>
        <taxon>Eupercaria</taxon>
        <taxon>Tetraodontiformes</taxon>
        <taxon>Tetradontoidea</taxon>
        <taxon>Tetraodontidae</taxon>
        <taxon>Takifugu</taxon>
    </lineage>
</organism>
<name>A0A5C6N592_9TELE</name>
<accession>A0A5C6N592</accession>
<feature type="region of interest" description="Disordered" evidence="11">
    <location>
        <begin position="649"/>
        <end position="740"/>
    </location>
</feature>
<evidence type="ECO:0000256" key="1">
    <source>
        <dbReference type="ARBA" id="ARBA00001970"/>
    </source>
</evidence>
<feature type="compositionally biased region" description="Low complexity" evidence="11">
    <location>
        <begin position="1062"/>
        <end position="1074"/>
    </location>
</feature>
<feature type="transmembrane region" description="Helical" evidence="12">
    <location>
        <begin position="1230"/>
        <end position="1250"/>
    </location>
</feature>
<dbReference type="SMART" id="SM00665">
    <property type="entry name" value="B561"/>
    <property type="match status" value="1"/>
</dbReference>
<dbReference type="InterPro" id="IPR008253">
    <property type="entry name" value="Marvel"/>
</dbReference>
<dbReference type="PRINTS" id="PR00220">
    <property type="entry name" value="SYNAPTOPHYSN"/>
</dbReference>
<keyword evidence="17" id="KW-1185">Reference proteome</keyword>
<protein>
    <submittedName>
        <fullName evidence="16">Ataxin-7-like protein 2</fullName>
    </submittedName>
</protein>
<dbReference type="Proteomes" id="UP000324091">
    <property type="component" value="Chromosome 4"/>
</dbReference>
<dbReference type="CDD" id="cd08761">
    <property type="entry name" value="Cyt_b561_CYB561D2_like"/>
    <property type="match status" value="1"/>
</dbReference>
<feature type="domain" description="MARVEL" evidence="14">
    <location>
        <begin position="11"/>
        <end position="209"/>
    </location>
</feature>
<feature type="region of interest" description="Disordered" evidence="11">
    <location>
        <begin position="882"/>
        <end position="987"/>
    </location>
</feature>
<evidence type="ECO:0000256" key="3">
    <source>
        <dbReference type="ARBA" id="ARBA00006476"/>
    </source>
</evidence>
<feature type="domain" description="Cytochrome b561" evidence="13">
    <location>
        <begin position="1157"/>
        <end position="1361"/>
    </location>
</feature>
<keyword evidence="7 12" id="KW-1133">Transmembrane helix</keyword>
<keyword evidence="8 10" id="KW-0472">Membrane</keyword>
<evidence type="ECO:0000259" key="15">
    <source>
        <dbReference type="PROSITE" id="PS51505"/>
    </source>
</evidence>
<comment type="similarity">
    <text evidence="3">Belongs to the synaptophysin/synaptobrevin family.</text>
</comment>
<proteinExistence type="inferred from homology"/>
<feature type="transmembrane region" description="Helical" evidence="12">
    <location>
        <begin position="1262"/>
        <end position="1289"/>
    </location>
</feature>
<keyword evidence="5 10" id="KW-0812">Transmembrane</keyword>
<evidence type="ECO:0000256" key="8">
    <source>
        <dbReference type="ARBA" id="ARBA00023136"/>
    </source>
</evidence>
<evidence type="ECO:0000256" key="5">
    <source>
        <dbReference type="ARBA" id="ARBA00022692"/>
    </source>
</evidence>
<evidence type="ECO:0000313" key="17">
    <source>
        <dbReference type="Proteomes" id="UP000324091"/>
    </source>
</evidence>
<dbReference type="PANTHER" id="PTHR15117">
    <property type="entry name" value="ATAXIN 7 RELATED"/>
    <property type="match status" value="1"/>
</dbReference>
<dbReference type="Gene3D" id="6.10.140.1270">
    <property type="match status" value="1"/>
</dbReference>
<dbReference type="EMBL" id="RHFK02000017">
    <property type="protein sequence ID" value="TWW62634.1"/>
    <property type="molecule type" value="Genomic_DNA"/>
</dbReference>
<dbReference type="PROSITE" id="PS51505">
    <property type="entry name" value="SCA7"/>
    <property type="match status" value="1"/>
</dbReference>
<keyword evidence="9" id="KW-0325">Glycoprotein</keyword>
<evidence type="ECO:0000259" key="13">
    <source>
        <dbReference type="PROSITE" id="PS50939"/>
    </source>
</evidence>
<evidence type="ECO:0000259" key="14">
    <source>
        <dbReference type="PROSITE" id="PS51225"/>
    </source>
</evidence>
<dbReference type="Pfam" id="PF01284">
    <property type="entry name" value="MARVEL"/>
    <property type="match status" value="1"/>
</dbReference>
<feature type="compositionally biased region" description="Polar residues" evidence="11">
    <location>
        <begin position="653"/>
        <end position="665"/>
    </location>
</feature>
<feature type="compositionally biased region" description="Polar residues" evidence="11">
    <location>
        <begin position="959"/>
        <end position="985"/>
    </location>
</feature>
<dbReference type="InterPro" id="IPR006593">
    <property type="entry name" value="Cyt_b561/ferric_Rdtase_TM"/>
</dbReference>
<feature type="region of interest" description="Disordered" evidence="11">
    <location>
        <begin position="245"/>
        <end position="267"/>
    </location>
</feature>
<dbReference type="PANTHER" id="PTHR15117:SF5">
    <property type="entry name" value="ATAXIN-7-LIKE PROTEIN 2"/>
    <property type="match status" value="1"/>
</dbReference>
<reference evidence="16 17" key="1">
    <citation type="submission" date="2019-04" db="EMBL/GenBank/DDBJ databases">
        <title>Chromosome genome assembly for Takifugu flavidus.</title>
        <authorList>
            <person name="Xiao S."/>
        </authorList>
    </citation>
    <scope>NUCLEOTIDE SEQUENCE [LARGE SCALE GENOMIC DNA]</scope>
    <source>
        <strain evidence="16">HTHZ2018</strain>
        <tissue evidence="16">Muscle</tissue>
    </source>
</reference>
<feature type="compositionally biased region" description="Polar residues" evidence="11">
    <location>
        <begin position="851"/>
        <end position="862"/>
    </location>
</feature>
<dbReference type="PROSITE" id="PS50939">
    <property type="entry name" value="CYTOCHROME_B561"/>
    <property type="match status" value="1"/>
</dbReference>
<feature type="region of interest" description="Disordered" evidence="11">
    <location>
        <begin position="448"/>
        <end position="590"/>
    </location>
</feature>
<evidence type="ECO:0000256" key="2">
    <source>
        <dbReference type="ARBA" id="ARBA00004141"/>
    </source>
</evidence>
<dbReference type="InterPro" id="IPR052237">
    <property type="entry name" value="Ataxin-7-like_regulator"/>
</dbReference>
<evidence type="ECO:0000256" key="4">
    <source>
        <dbReference type="ARBA" id="ARBA00022448"/>
    </source>
</evidence>
<comment type="subcellular location">
    <subcellularLocation>
        <location evidence="2">Membrane</location>
        <topology evidence="2">Multi-pass membrane protein</topology>
    </subcellularLocation>
</comment>
<dbReference type="Pfam" id="PF03188">
    <property type="entry name" value="Cytochrom_B561"/>
    <property type="match status" value="1"/>
</dbReference>
<dbReference type="Gene3D" id="1.20.120.1770">
    <property type="match status" value="1"/>
</dbReference>
<keyword evidence="4" id="KW-0813">Transport</keyword>
<dbReference type="InterPro" id="IPR001285">
    <property type="entry name" value="Synaptophysin/porin"/>
</dbReference>
<sequence length="1366" mass="148299">MMSGFSLDLGPLKEPLGFIRVLEWIFTIFAFATTGGYIGTSHFFVVCNNTDIPVEAHFYYPFRLQSESYRLPMCNGSQSKDTFLQGDYSSSAQFFVCVGVFGFLYCTATLILYLGYQSMYRQNTRGPIVDLAVTAAFAFLWLVSSSAWAKGLTDVKVATSPDHLVDVCGETCKAGDFPSMGRLNASVIFGFLNLILWVGNCWFIYKETPFHKDPEQQAAVEGGAAPGPYVRINFLQGLEGRRIAHAGSSHPAESAADDVSPLPRSDDGELEYLDRMGRVTAADGEQTHERQQRWSRGRLMKALRLTGEPATEEESGAVKAEPASDSSEALSKPCLLVSIQHWLTFLTGNLTTENTCSPAAADLETSPAHSSGLLYVNSPDLDECGKNGKKGAEAMSLNKDDMSIFGLYPGHDDFFLVVCSHCGQVVKPQAFEKHCERRHGPLAKLHARLRSPTPGSQPQQRPPHSHSPSHGTNPTSVLSWEGRSQLRAAPPSPSTPPQYRHSKNSKDGVRHSPLEKSAPSEASVFKQPPPLEPSMSSPPASLRDPPWPHGGTLPVRSLLSDRPPSQNQWKDPSLAPAIQGHRSPRPYNKVASKRECDLDKHCGVLDPERKKVCTRLLTCNIHSIHQRRKVVGRSKNFDQLVAELKTKVREKGTQSLEGGSSTGRSPSPEVSREAPHCRRPLASLPAFSRSTAVSHSVPEEERQRPEDGGLRAPSPLVHGRISSDDSEAEGPEDHYEFSSSAAHPRPIVVCSFGSRALGHGIYTFDRRLHHLRSALSSMLEQHISTHLWKKIPQATDLQAPPPSVKTISSSLHSSSLASSSLSSKIRTGSHVSSSNKMTSLSSSTTCGPGVSSGTLQSENSVGSGSGHLAFHKKPTAVCQLSVGRHKNSAGRPSKPMLKQREDAAAAAAALRKRKAPSQEGEHSGPNRNCILLQDRGRPPSSSPTSSSASTKLPFLSPHSHAQTNGTISPSSKPRSQPSASDSHSPATKAVWTYRQTHLSHSSPLDIPYSANNSHSRGGLGDSALHRQAGGRGFEQHGLGKKRKSGGTDEHSPSPKPSVHRLPSSSSSSAPSSAPRANFYPWKDSKSGGLTGGVDKKLGTSKCHWLWSCCGAPGRQFRTLGDLLVRSPGIWVNGMPSAVEYSPVGEGLGMREYWLYVWLRRAAVTAAHFTGIGLTTIIAIMSRPGTSLFSWHPVFMSVAYCLCMTEGILLFSTEASPFCCKSRKFKVRLHWFCQALVLISGVTGLCFMIASKNLSEHPHLVSWHSLLGVGTLVATGFQAACGICVMFPKLSCLSSSLSRLKLYHATCGLVVYLLATMTVVLSMFSDWFQATVKGVAWWALFLLPLFPALVVMNQITNSYLPRKKVTC</sequence>
<evidence type="ECO:0000313" key="16">
    <source>
        <dbReference type="EMBL" id="TWW62634.1"/>
    </source>
</evidence>
<dbReference type="Pfam" id="PF08313">
    <property type="entry name" value="SCA7"/>
    <property type="match status" value="1"/>
</dbReference>
<evidence type="ECO:0000256" key="12">
    <source>
        <dbReference type="SAM" id="Phobius"/>
    </source>
</evidence>
<feature type="transmembrane region" description="Helical" evidence="12">
    <location>
        <begin position="185"/>
        <end position="205"/>
    </location>
</feature>
<feature type="compositionally biased region" description="Low complexity" evidence="11">
    <location>
        <begin position="938"/>
        <end position="950"/>
    </location>
</feature>
<evidence type="ECO:0000256" key="9">
    <source>
        <dbReference type="ARBA" id="ARBA00023180"/>
    </source>
</evidence>
<comment type="caution">
    <text evidence="16">The sequence shown here is derived from an EMBL/GenBank/DDBJ whole genome shotgun (WGS) entry which is preliminary data.</text>
</comment>
<feature type="transmembrane region" description="Helical" evidence="12">
    <location>
        <begin position="128"/>
        <end position="149"/>
    </location>
</feature>
<dbReference type="PROSITE" id="PS51225">
    <property type="entry name" value="MARVEL"/>
    <property type="match status" value="1"/>
</dbReference>
<dbReference type="GO" id="GO:0016020">
    <property type="term" value="C:membrane"/>
    <property type="evidence" value="ECO:0007669"/>
    <property type="project" value="UniProtKB-SubCell"/>
</dbReference>
<feature type="transmembrane region" description="Helical" evidence="12">
    <location>
        <begin position="1335"/>
        <end position="1354"/>
    </location>
</feature>
<feature type="compositionally biased region" description="Low complexity" evidence="11">
    <location>
        <begin position="832"/>
        <end position="845"/>
    </location>
</feature>
<feature type="region of interest" description="Disordered" evidence="11">
    <location>
        <begin position="818"/>
        <end position="868"/>
    </location>
</feature>
<comment type="cofactor">
    <cofactor evidence="1">
        <name>heme b</name>
        <dbReference type="ChEBI" id="CHEBI:60344"/>
    </cofactor>
</comment>
<evidence type="ECO:0000256" key="10">
    <source>
        <dbReference type="PROSITE-ProRule" id="PRU00581"/>
    </source>
</evidence>
<feature type="domain" description="SCA7" evidence="15">
    <location>
        <begin position="589"/>
        <end position="656"/>
    </location>
</feature>
<feature type="transmembrane region" description="Helical" evidence="12">
    <location>
        <begin position="1192"/>
        <end position="1210"/>
    </location>
</feature>
<feature type="compositionally biased region" description="Basic and acidic residues" evidence="11">
    <location>
        <begin position="504"/>
        <end position="514"/>
    </location>
</feature>
<feature type="compositionally biased region" description="Basic and acidic residues" evidence="11">
    <location>
        <begin position="697"/>
        <end position="709"/>
    </location>
</feature>
<feature type="region of interest" description="Disordered" evidence="11">
    <location>
        <begin position="1002"/>
        <end position="1080"/>
    </location>
</feature>
<keyword evidence="6" id="KW-0249">Electron transport</keyword>
<dbReference type="GO" id="GO:0008021">
    <property type="term" value="C:synaptic vesicle"/>
    <property type="evidence" value="ECO:0007669"/>
    <property type="project" value="InterPro"/>
</dbReference>
<feature type="transmembrane region" description="Helical" evidence="12">
    <location>
        <begin position="21"/>
        <end position="39"/>
    </location>
</feature>